<dbReference type="Proteomes" id="UP000784294">
    <property type="component" value="Unassembled WGS sequence"/>
</dbReference>
<organism evidence="2 3">
    <name type="scientific">Protopolystoma xenopodis</name>
    <dbReference type="NCBI Taxonomy" id="117903"/>
    <lineage>
        <taxon>Eukaryota</taxon>
        <taxon>Metazoa</taxon>
        <taxon>Spiralia</taxon>
        <taxon>Lophotrochozoa</taxon>
        <taxon>Platyhelminthes</taxon>
        <taxon>Monogenea</taxon>
        <taxon>Polyopisthocotylea</taxon>
        <taxon>Polystomatidea</taxon>
        <taxon>Polystomatidae</taxon>
        <taxon>Protopolystoma</taxon>
    </lineage>
</organism>
<evidence type="ECO:0000313" key="3">
    <source>
        <dbReference type="Proteomes" id="UP000784294"/>
    </source>
</evidence>
<protein>
    <submittedName>
        <fullName evidence="2">Uncharacterized protein</fullName>
    </submittedName>
</protein>
<feature type="region of interest" description="Disordered" evidence="1">
    <location>
        <begin position="98"/>
        <end position="123"/>
    </location>
</feature>
<evidence type="ECO:0000313" key="2">
    <source>
        <dbReference type="EMBL" id="VEL27120.1"/>
    </source>
</evidence>
<gene>
    <name evidence="2" type="ORF">PXEA_LOCUS20560</name>
</gene>
<dbReference type="EMBL" id="CAAALY010085069">
    <property type="protein sequence ID" value="VEL27120.1"/>
    <property type="molecule type" value="Genomic_DNA"/>
</dbReference>
<accession>A0A3S5A416</accession>
<keyword evidence="3" id="KW-1185">Reference proteome</keyword>
<proteinExistence type="predicted"/>
<evidence type="ECO:0000256" key="1">
    <source>
        <dbReference type="SAM" id="MobiDB-lite"/>
    </source>
</evidence>
<feature type="region of interest" description="Disordered" evidence="1">
    <location>
        <begin position="151"/>
        <end position="171"/>
    </location>
</feature>
<dbReference type="AlphaFoldDB" id="A0A3S5A416"/>
<comment type="caution">
    <text evidence="2">The sequence shown here is derived from an EMBL/GenBank/DDBJ whole genome shotgun (WGS) entry which is preliminary data.</text>
</comment>
<feature type="compositionally biased region" description="Basic residues" evidence="1">
    <location>
        <begin position="98"/>
        <end position="107"/>
    </location>
</feature>
<sequence>MCLPGRPLSNRHRHDIGCEAPDACTATLSSVCPRVPRPEHASIDPLRGSVCTRHVRVCVCVFVHVGGRAKGGSRKACRLVSDRRAFIVSLSASRVHQRVSRSHRNSRRLSLAERPRRPETGATVVNPSSVRLSFTLSVRLSVSPSLRLSVRPSVRPSAETRSLGLGPRGFA</sequence>
<feature type="compositionally biased region" description="Basic and acidic residues" evidence="1">
    <location>
        <begin position="110"/>
        <end position="119"/>
    </location>
</feature>
<name>A0A3S5A416_9PLAT</name>
<reference evidence="2" key="1">
    <citation type="submission" date="2018-11" db="EMBL/GenBank/DDBJ databases">
        <authorList>
            <consortium name="Pathogen Informatics"/>
        </authorList>
    </citation>
    <scope>NUCLEOTIDE SEQUENCE</scope>
</reference>